<gene>
    <name evidence="1" type="ORF">P4U43_07985</name>
</gene>
<accession>A0ABT6CVC5</accession>
<dbReference type="RefSeq" id="WP_277358248.1">
    <property type="nucleotide sequence ID" value="NZ_JAROKN010000015.1"/>
</dbReference>
<keyword evidence="2" id="KW-1185">Reference proteome</keyword>
<evidence type="ECO:0000313" key="2">
    <source>
        <dbReference type="Proteomes" id="UP001220456"/>
    </source>
</evidence>
<comment type="caution">
    <text evidence="1">The sequence shown here is derived from an EMBL/GenBank/DDBJ whole genome shotgun (WGS) entry which is preliminary data.</text>
</comment>
<evidence type="ECO:0000313" key="1">
    <source>
        <dbReference type="EMBL" id="MDF9277726.1"/>
    </source>
</evidence>
<sequence length="66" mass="7314">MLEVTGLARSPSFYQQALLLAPDPQGCAQGPPVMEFFGENHGRYGHRRIHTELIQHGWMIAVQPAG</sequence>
<proteinExistence type="predicted"/>
<protein>
    <recommendedName>
        <fullName evidence="3">HTH-like domain-containing protein</fullName>
    </recommendedName>
</protein>
<reference evidence="1 2" key="1">
    <citation type="journal article" date="2023" name="Int. J. Syst. Evol. Microbiol.">
        <title>Arthrobacter vasquezii sp. nov., isolated from a soil sample from Union Glacier, Antarctica.</title>
        <authorList>
            <person name="Valenzuela-Ibaceta F."/>
            <person name="Carrasco V."/>
            <person name="Lagos-Moraga S."/>
            <person name="Dietz-Vargas C."/>
            <person name="Navarro C.A."/>
            <person name="Perez-Donoso J.M."/>
        </authorList>
    </citation>
    <scope>NUCLEOTIDE SEQUENCE [LARGE SCALE GENOMIC DNA]</scope>
    <source>
        <strain evidence="1 2">EH-1B-1</strain>
    </source>
</reference>
<dbReference type="EMBL" id="JAROKN010000015">
    <property type="protein sequence ID" value="MDF9277726.1"/>
    <property type="molecule type" value="Genomic_DNA"/>
</dbReference>
<dbReference type="Proteomes" id="UP001220456">
    <property type="component" value="Unassembled WGS sequence"/>
</dbReference>
<name>A0ABT6CVC5_9MICC</name>
<organism evidence="1 2">
    <name type="scientific">Arthrobacter vasquezii</name>
    <dbReference type="NCBI Taxonomy" id="2977629"/>
    <lineage>
        <taxon>Bacteria</taxon>
        <taxon>Bacillati</taxon>
        <taxon>Actinomycetota</taxon>
        <taxon>Actinomycetes</taxon>
        <taxon>Micrococcales</taxon>
        <taxon>Micrococcaceae</taxon>
        <taxon>Arthrobacter</taxon>
    </lineage>
</organism>
<evidence type="ECO:0008006" key="3">
    <source>
        <dbReference type="Google" id="ProtNLM"/>
    </source>
</evidence>